<dbReference type="OrthoDB" id="982713at2"/>
<keyword evidence="2" id="KW-1185">Reference proteome</keyword>
<gene>
    <name evidence="1" type="ORF">SAMN05421780_106113</name>
</gene>
<dbReference type="Proteomes" id="UP000199514">
    <property type="component" value="Unassembled WGS sequence"/>
</dbReference>
<evidence type="ECO:0000313" key="2">
    <source>
        <dbReference type="Proteomes" id="UP000199514"/>
    </source>
</evidence>
<reference evidence="1 2" key="1">
    <citation type="submission" date="2016-10" db="EMBL/GenBank/DDBJ databases">
        <authorList>
            <person name="de Groot N.N."/>
        </authorList>
    </citation>
    <scope>NUCLEOTIDE SEQUENCE [LARGE SCALE GENOMIC DNA]</scope>
    <source>
        <strain evidence="1 2">DSM 6793</strain>
    </source>
</reference>
<dbReference type="STRING" id="927664.SAMN05421780_106113"/>
<dbReference type="AlphaFoldDB" id="A0A1I1JWC6"/>
<sequence length="81" mass="9447">MTKTFTQDDILRLVYNETSAEETTLLKAAMAENDELRQFYEEAVQLQNECKQISYEPRPSVLDKIFSYSRNYNNSQVATTL</sequence>
<protein>
    <submittedName>
        <fullName evidence="1">Uncharacterized protein</fullName>
    </submittedName>
</protein>
<organism evidence="1 2">
    <name type="scientific">Flexibacter flexilis DSM 6793</name>
    <dbReference type="NCBI Taxonomy" id="927664"/>
    <lineage>
        <taxon>Bacteria</taxon>
        <taxon>Pseudomonadati</taxon>
        <taxon>Bacteroidota</taxon>
        <taxon>Cytophagia</taxon>
        <taxon>Cytophagales</taxon>
        <taxon>Flexibacteraceae</taxon>
        <taxon>Flexibacter</taxon>
    </lineage>
</organism>
<dbReference type="EMBL" id="FOLE01000006">
    <property type="protein sequence ID" value="SFC52282.1"/>
    <property type="molecule type" value="Genomic_DNA"/>
</dbReference>
<evidence type="ECO:0000313" key="1">
    <source>
        <dbReference type="EMBL" id="SFC52282.1"/>
    </source>
</evidence>
<name>A0A1I1JWC6_9BACT</name>
<dbReference type="RefSeq" id="WP_091512449.1">
    <property type="nucleotide sequence ID" value="NZ_FOLE01000006.1"/>
</dbReference>
<proteinExistence type="predicted"/>
<accession>A0A1I1JWC6</accession>